<evidence type="ECO:0000256" key="3">
    <source>
        <dbReference type="ARBA" id="ARBA00022692"/>
    </source>
</evidence>
<feature type="transmembrane region" description="Helical" evidence="6">
    <location>
        <begin position="222"/>
        <end position="243"/>
    </location>
</feature>
<sequence>MENKELVTYKYRWVVLFMFMLMMAVQQLLWITFAAITTDAAAYFKVSELSIGILSMVFMIVYIFASIPASWLIDTYGFHISVGIGSILTGVFGLLRGLFPSNYTFVLIFQIGIAIGQPFIENAVTKVAARWFPIEERGTASGLAWLAGYLGLIAGLVLTPYLIIGSNIPRMLLYYGIISLISAVLFIGFARENPPTPQCKPEEEERSLVFQGLKQMLTNKEFIFLMIIFFIGLGVFNGLSTWIENILKPRGFTSIQAGIIGGSMVLSGVIGSAIIPLLSDKLHNRVGFIILAITGSIPGLIGITYATSYPVVLISAFSLGFFMLSCAPLGFQYGAEIAYPAPEGTSSGILMMMGQISGIIFIFGMDALKSTKTDSMTLPMNVLILLMLVTVIICIKLKEPAKERNFALEE</sequence>
<dbReference type="InterPro" id="IPR036259">
    <property type="entry name" value="MFS_trans_sf"/>
</dbReference>
<organism evidence="8 9">
    <name type="scientific">Candidatus Clostridium stratigraminis</name>
    <dbReference type="NCBI Taxonomy" id="3381661"/>
    <lineage>
        <taxon>Bacteria</taxon>
        <taxon>Bacillati</taxon>
        <taxon>Bacillota</taxon>
        <taxon>Clostridia</taxon>
        <taxon>Eubacteriales</taxon>
        <taxon>Clostridiaceae</taxon>
        <taxon>Clostridium</taxon>
    </lineage>
</organism>
<evidence type="ECO:0000256" key="1">
    <source>
        <dbReference type="ARBA" id="ARBA00004651"/>
    </source>
</evidence>
<feature type="transmembrane region" description="Helical" evidence="6">
    <location>
        <begin position="42"/>
        <end position="64"/>
    </location>
</feature>
<evidence type="ECO:0000256" key="6">
    <source>
        <dbReference type="SAM" id="Phobius"/>
    </source>
</evidence>
<keyword evidence="9" id="KW-1185">Reference proteome</keyword>
<evidence type="ECO:0000256" key="4">
    <source>
        <dbReference type="ARBA" id="ARBA00022989"/>
    </source>
</evidence>
<evidence type="ECO:0000259" key="7">
    <source>
        <dbReference type="PROSITE" id="PS50850"/>
    </source>
</evidence>
<evidence type="ECO:0000256" key="2">
    <source>
        <dbReference type="ARBA" id="ARBA00022448"/>
    </source>
</evidence>
<keyword evidence="3 6" id="KW-0812">Transmembrane</keyword>
<keyword evidence="5 6" id="KW-0472">Membrane</keyword>
<dbReference type="Proteomes" id="UP001623591">
    <property type="component" value="Unassembled WGS sequence"/>
</dbReference>
<dbReference type="InterPro" id="IPR020846">
    <property type="entry name" value="MFS_dom"/>
</dbReference>
<dbReference type="PROSITE" id="PS50850">
    <property type="entry name" value="MFS"/>
    <property type="match status" value="1"/>
</dbReference>
<protein>
    <submittedName>
        <fullName evidence="8">MFS transporter</fullName>
    </submittedName>
</protein>
<feature type="transmembrane region" description="Helical" evidence="6">
    <location>
        <begin position="255"/>
        <end position="279"/>
    </location>
</feature>
<dbReference type="InterPro" id="IPR011701">
    <property type="entry name" value="MFS"/>
</dbReference>
<feature type="transmembrane region" description="Helical" evidence="6">
    <location>
        <begin position="347"/>
        <end position="365"/>
    </location>
</feature>
<feature type="transmembrane region" description="Helical" evidence="6">
    <location>
        <begin position="171"/>
        <end position="190"/>
    </location>
</feature>
<dbReference type="Pfam" id="PF07690">
    <property type="entry name" value="MFS_1"/>
    <property type="match status" value="1"/>
</dbReference>
<dbReference type="InterPro" id="IPR049680">
    <property type="entry name" value="FLVCR1-2_SLC49-like"/>
</dbReference>
<name>A0ABW8SY89_9CLOT</name>
<keyword evidence="2" id="KW-0813">Transport</keyword>
<gene>
    <name evidence="8" type="ORF">ACJDUG_00490</name>
</gene>
<evidence type="ECO:0000313" key="8">
    <source>
        <dbReference type="EMBL" id="MFL0245451.1"/>
    </source>
</evidence>
<feature type="domain" description="Major facilitator superfamily (MFS) profile" evidence="7">
    <location>
        <begin position="12"/>
        <end position="402"/>
    </location>
</feature>
<feature type="transmembrane region" description="Helical" evidence="6">
    <location>
        <begin position="101"/>
        <end position="120"/>
    </location>
</feature>
<accession>A0ABW8SY89</accession>
<dbReference type="SUPFAM" id="SSF103473">
    <property type="entry name" value="MFS general substrate transporter"/>
    <property type="match status" value="1"/>
</dbReference>
<comment type="caution">
    <text evidence="8">The sequence shown here is derived from an EMBL/GenBank/DDBJ whole genome shotgun (WGS) entry which is preliminary data.</text>
</comment>
<feature type="transmembrane region" description="Helical" evidence="6">
    <location>
        <begin position="12"/>
        <end position="36"/>
    </location>
</feature>
<reference evidence="8 9" key="1">
    <citation type="submission" date="2024-11" db="EMBL/GenBank/DDBJ databases">
        <authorList>
            <person name="Heng Y.C."/>
            <person name="Lim A.C.H."/>
            <person name="Lee J.K.Y."/>
            <person name="Kittelmann S."/>
        </authorList>
    </citation>
    <scope>NUCLEOTIDE SEQUENCE [LARGE SCALE GENOMIC DNA]</scope>
    <source>
        <strain evidence="8 9">WILCCON 0185</strain>
    </source>
</reference>
<evidence type="ECO:0000313" key="9">
    <source>
        <dbReference type="Proteomes" id="UP001623591"/>
    </source>
</evidence>
<proteinExistence type="predicted"/>
<dbReference type="Gene3D" id="1.20.1250.20">
    <property type="entry name" value="MFS general substrate transporter like domains"/>
    <property type="match status" value="2"/>
</dbReference>
<keyword evidence="4 6" id="KW-1133">Transmembrane helix</keyword>
<dbReference type="RefSeq" id="WP_406767915.1">
    <property type="nucleotide sequence ID" value="NZ_JBJHZZ010000001.1"/>
</dbReference>
<feature type="transmembrane region" description="Helical" evidence="6">
    <location>
        <begin position="76"/>
        <end position="95"/>
    </location>
</feature>
<dbReference type="EMBL" id="JBJHZZ010000001">
    <property type="protein sequence ID" value="MFL0245451.1"/>
    <property type="molecule type" value="Genomic_DNA"/>
</dbReference>
<feature type="transmembrane region" description="Helical" evidence="6">
    <location>
        <begin position="141"/>
        <end position="165"/>
    </location>
</feature>
<dbReference type="PANTHER" id="PTHR10924">
    <property type="entry name" value="MAJOR FACILITATOR SUPERFAMILY PROTEIN-RELATED"/>
    <property type="match status" value="1"/>
</dbReference>
<evidence type="ECO:0000256" key="5">
    <source>
        <dbReference type="ARBA" id="ARBA00023136"/>
    </source>
</evidence>
<feature type="transmembrane region" description="Helical" evidence="6">
    <location>
        <begin position="286"/>
        <end position="306"/>
    </location>
</feature>
<dbReference type="PANTHER" id="PTHR10924:SF6">
    <property type="entry name" value="SOLUTE CARRIER FAMILY 49 MEMBER A3"/>
    <property type="match status" value="1"/>
</dbReference>
<feature type="transmembrane region" description="Helical" evidence="6">
    <location>
        <begin position="377"/>
        <end position="395"/>
    </location>
</feature>
<comment type="subcellular location">
    <subcellularLocation>
        <location evidence="1">Cell membrane</location>
        <topology evidence="1">Multi-pass membrane protein</topology>
    </subcellularLocation>
</comment>
<feature type="transmembrane region" description="Helical" evidence="6">
    <location>
        <begin position="312"/>
        <end position="335"/>
    </location>
</feature>